<keyword evidence="5" id="KW-1185">Reference proteome</keyword>
<evidence type="ECO:0000313" key="5">
    <source>
        <dbReference type="Proteomes" id="UP000663870"/>
    </source>
</evidence>
<evidence type="ECO:0000256" key="1">
    <source>
        <dbReference type="ARBA" id="ARBA00022737"/>
    </source>
</evidence>
<gene>
    <name evidence="3" type="ORF">JXQ802_LOCUS49521</name>
    <name evidence="2" type="ORF">PYM288_LOCUS33421</name>
</gene>
<comment type="caution">
    <text evidence="2">The sequence shown here is derived from an EMBL/GenBank/DDBJ whole genome shotgun (WGS) entry which is preliminary data.</text>
</comment>
<protein>
    <submittedName>
        <fullName evidence="2">Uncharacterized protein</fullName>
    </submittedName>
</protein>
<dbReference type="EMBL" id="CAJNOL010005956">
    <property type="protein sequence ID" value="CAF1612157.1"/>
    <property type="molecule type" value="Genomic_DNA"/>
</dbReference>
<evidence type="ECO:0000313" key="3">
    <source>
        <dbReference type="EMBL" id="CAF1612157.1"/>
    </source>
</evidence>
<dbReference type="Proteomes" id="UP000663870">
    <property type="component" value="Unassembled WGS sequence"/>
</dbReference>
<dbReference type="PANTHER" id="PTHR23084:SF263">
    <property type="entry name" value="MORN REPEAT-CONTAINING PROTEIN 1"/>
    <property type="match status" value="1"/>
</dbReference>
<evidence type="ECO:0000313" key="2">
    <source>
        <dbReference type="EMBL" id="CAF1372300.1"/>
    </source>
</evidence>
<dbReference type="Proteomes" id="UP000663854">
    <property type="component" value="Unassembled WGS sequence"/>
</dbReference>
<proteinExistence type="predicted"/>
<evidence type="ECO:0000313" key="4">
    <source>
        <dbReference type="Proteomes" id="UP000663854"/>
    </source>
</evidence>
<name>A0A815IYX5_9BILA</name>
<dbReference type="SUPFAM" id="SSF82185">
    <property type="entry name" value="Histone H3 K4-specific methyltransferase SET7/9 N-terminal domain"/>
    <property type="match status" value="1"/>
</dbReference>
<reference evidence="2" key="1">
    <citation type="submission" date="2021-02" db="EMBL/GenBank/DDBJ databases">
        <authorList>
            <person name="Nowell W R."/>
        </authorList>
    </citation>
    <scope>NUCLEOTIDE SEQUENCE</scope>
</reference>
<dbReference type="AlphaFoldDB" id="A0A815IYX5"/>
<dbReference type="PANTHER" id="PTHR23084">
    <property type="entry name" value="PHOSPHATIDYLINOSITOL-4-PHOSPHATE 5-KINASE RELATED"/>
    <property type="match status" value="1"/>
</dbReference>
<dbReference type="Pfam" id="PF02493">
    <property type="entry name" value="MORN"/>
    <property type="match status" value="5"/>
</dbReference>
<dbReference type="Gene3D" id="2.20.110.10">
    <property type="entry name" value="Histone H3 K4-specific methyltransferase SET7/9 N-terminal domain"/>
    <property type="match status" value="2"/>
</dbReference>
<accession>A0A815IYX5</accession>
<sequence length="156" mass="17620">MMSISNHTRYLGQKNLSGKPHGYGILTFSDGRQYDGRFYEGKYHGKGTFIGLNGVKYVGEWQNDKFHGEGIITHANGTTYDGEFQSHQKHGYGALTGPNGEVYYCGQWENNKPVKKPPPTWDKYVIEINSLLIDLTNLGEQYFVYALTKLANVESD</sequence>
<keyword evidence="1" id="KW-0677">Repeat</keyword>
<organism evidence="2 4">
    <name type="scientific">Rotaria sordida</name>
    <dbReference type="NCBI Taxonomy" id="392033"/>
    <lineage>
        <taxon>Eukaryota</taxon>
        <taxon>Metazoa</taxon>
        <taxon>Spiralia</taxon>
        <taxon>Gnathifera</taxon>
        <taxon>Rotifera</taxon>
        <taxon>Eurotatoria</taxon>
        <taxon>Bdelloidea</taxon>
        <taxon>Philodinida</taxon>
        <taxon>Philodinidae</taxon>
        <taxon>Rotaria</taxon>
    </lineage>
</organism>
<dbReference type="SMART" id="SM00698">
    <property type="entry name" value="MORN"/>
    <property type="match status" value="4"/>
</dbReference>
<dbReference type="InterPro" id="IPR003409">
    <property type="entry name" value="MORN"/>
</dbReference>
<dbReference type="EMBL" id="CAJNOH010004524">
    <property type="protein sequence ID" value="CAF1372300.1"/>
    <property type="molecule type" value="Genomic_DNA"/>
</dbReference>